<sequence length="322" mass="34570">MLGLLFVLASCNNEVDFDWQPKVVSPLVNGELGLFQQPDVKNISDDFLITATNVFGNQRGTVNSLPAIGPLNFPLEPTKISDNDEIDEVGLSNVKISLTITNRMPVTMASGAVITLTSAGASTAFAETTIGQDIAPGTSQTFTISQSSGVLKNTFVVSLNNFKTLATNDPVTITDNSQVSMKLQFDPPTVDYIQFIAGKSSTFDTQFDFDAGLDQQNTEDVSGDLVVDLKNQVAIDFNLNINFLDASGGILGTVFPGGLELSANQSVVRRIGGQTIINNLQAAKKIQVKAVFNPTIANRKLTSDAKILYKLIGDLQFKVKVK</sequence>
<gene>
    <name evidence="1" type="ORF">M23134_04510</name>
</gene>
<evidence type="ECO:0000313" key="2">
    <source>
        <dbReference type="Proteomes" id="UP000004095"/>
    </source>
</evidence>
<comment type="caution">
    <text evidence="1">The sequence shown here is derived from an EMBL/GenBank/DDBJ whole genome shotgun (WGS) entry which is preliminary data.</text>
</comment>
<dbReference type="Proteomes" id="UP000004095">
    <property type="component" value="Unassembled WGS sequence"/>
</dbReference>
<dbReference type="eggNOG" id="ENOG502ZJJX">
    <property type="taxonomic scope" value="Bacteria"/>
</dbReference>
<evidence type="ECO:0000313" key="1">
    <source>
        <dbReference type="EMBL" id="EAY25329.1"/>
    </source>
</evidence>
<keyword evidence="2" id="KW-1185">Reference proteome</keyword>
<accession>A1ZW91</accession>
<reference evidence="1 2" key="1">
    <citation type="submission" date="2007-01" db="EMBL/GenBank/DDBJ databases">
        <authorList>
            <person name="Haygood M."/>
            <person name="Podell S."/>
            <person name="Anderson C."/>
            <person name="Hopkinson B."/>
            <person name="Roe K."/>
            <person name="Barbeau K."/>
            <person name="Gaasterland T."/>
            <person name="Ferriera S."/>
            <person name="Johnson J."/>
            <person name="Kravitz S."/>
            <person name="Beeson K."/>
            <person name="Sutton G."/>
            <person name="Rogers Y.-H."/>
            <person name="Friedman R."/>
            <person name="Frazier M."/>
            <person name="Venter J.C."/>
        </authorList>
    </citation>
    <scope>NUCLEOTIDE SEQUENCE [LARGE SCALE GENOMIC DNA]</scope>
    <source>
        <strain evidence="1 2">ATCC 23134</strain>
    </source>
</reference>
<dbReference type="AlphaFoldDB" id="A1ZW91"/>
<dbReference type="EMBL" id="AAWS01000050">
    <property type="protein sequence ID" value="EAY25329.1"/>
    <property type="molecule type" value="Genomic_DNA"/>
</dbReference>
<proteinExistence type="predicted"/>
<organism evidence="1 2">
    <name type="scientific">Microscilla marina ATCC 23134</name>
    <dbReference type="NCBI Taxonomy" id="313606"/>
    <lineage>
        <taxon>Bacteria</taxon>
        <taxon>Pseudomonadati</taxon>
        <taxon>Bacteroidota</taxon>
        <taxon>Cytophagia</taxon>
        <taxon>Cytophagales</taxon>
        <taxon>Microscillaceae</taxon>
        <taxon>Microscilla</taxon>
    </lineage>
</organism>
<protein>
    <submittedName>
        <fullName evidence="1">Uncharacterized protein</fullName>
    </submittedName>
</protein>
<name>A1ZW91_MICM2</name>